<dbReference type="Proteomes" id="UP000054908">
    <property type="component" value="Unassembled WGS sequence"/>
</dbReference>
<dbReference type="EMBL" id="LNYL01000044">
    <property type="protein sequence ID" value="KTD25637.1"/>
    <property type="molecule type" value="Genomic_DNA"/>
</dbReference>
<dbReference type="OrthoDB" id="6018988at2"/>
<comment type="caution">
    <text evidence="1">The sequence shown here is derived from an EMBL/GenBank/DDBJ whole genome shotgun (WGS) entry which is preliminary data.</text>
</comment>
<evidence type="ECO:0000313" key="2">
    <source>
        <dbReference type="Proteomes" id="UP000054908"/>
    </source>
</evidence>
<evidence type="ECO:0000313" key="1">
    <source>
        <dbReference type="EMBL" id="KTD25637.1"/>
    </source>
</evidence>
<dbReference type="PATRIC" id="fig|466.6.peg.2118"/>
<gene>
    <name evidence="1" type="ORF">Lmac_2001</name>
</gene>
<dbReference type="STRING" id="466.Lmac_2001"/>
<accession>A0A0W0VZN9</accession>
<proteinExistence type="predicted"/>
<sequence length="414" mass="46692">MLANYQSVKAVIVFCLIINTLLCYPSAQNQEVMGRIYYHLNFPTAITEQTESLTLDSNTADLVISNFVAGAMYAYLINHRYPNLYFNQEYLKGSLFAQLLQENLQTNGYKAESNWINPDEAIRNMLLAPGQGGPYQINDYGKRLEHGLGLINFVVLQKSLDYRIEDQDSGEQTLKQGPIMLDNKYFGPLAAAFFQYNTMLRLEAINKDPWGPSANDFGDCMANLKANPNNFLDMILNAAYNAGPWANITKTYINLCANLTNPSYADKIKHINDYSLADIEYQQAVGTNESAGSTFILYPRQIRVYLDQLYNNPTSLNTYSSTMLPLSLVREVFSQAMNTLAYEMNNRYELIPIREAQTAFDDASSALSLNNQSIDLGDYAKRQQFFELLDLAIANLAGKLNIDFAETTEMNLNS</sequence>
<dbReference type="AlphaFoldDB" id="A0A0W0VZN9"/>
<reference evidence="1 2" key="1">
    <citation type="submission" date="2015-11" db="EMBL/GenBank/DDBJ databases">
        <title>Genomic analysis of 38 Legionella species identifies large and diverse effector repertoires.</title>
        <authorList>
            <person name="Burstein D."/>
            <person name="Amaro F."/>
            <person name="Zusman T."/>
            <person name="Lifshitz Z."/>
            <person name="Cohen O."/>
            <person name="Gilbert J.A."/>
            <person name="Pupko T."/>
            <person name="Shuman H.A."/>
            <person name="Segal G."/>
        </authorList>
    </citation>
    <scope>NUCLEOTIDE SEQUENCE [LARGE SCALE GENOMIC DNA]</scope>
    <source>
        <strain evidence="1 2">PX-1-G2-E2</strain>
    </source>
</reference>
<dbReference type="RefSeq" id="WP_058452742.1">
    <property type="nucleotide sequence ID" value="NZ_CAAAIB010000002.1"/>
</dbReference>
<protein>
    <submittedName>
        <fullName evidence="1">Uncharacterized protein</fullName>
    </submittedName>
</protein>
<keyword evidence="2" id="KW-1185">Reference proteome</keyword>
<organism evidence="1 2">
    <name type="scientific">Legionella maceachernii</name>
    <dbReference type="NCBI Taxonomy" id="466"/>
    <lineage>
        <taxon>Bacteria</taxon>
        <taxon>Pseudomonadati</taxon>
        <taxon>Pseudomonadota</taxon>
        <taxon>Gammaproteobacteria</taxon>
        <taxon>Legionellales</taxon>
        <taxon>Legionellaceae</taxon>
        <taxon>Legionella</taxon>
    </lineage>
</organism>
<name>A0A0W0VZN9_9GAMM</name>